<feature type="compositionally biased region" description="Basic and acidic residues" evidence="5">
    <location>
        <begin position="78"/>
        <end position="91"/>
    </location>
</feature>
<dbReference type="Pfam" id="PF03000">
    <property type="entry name" value="NPH3"/>
    <property type="match status" value="1"/>
</dbReference>
<protein>
    <submittedName>
        <fullName evidence="8">BTB/POZ domain-containing protein</fullName>
    </submittedName>
</protein>
<feature type="coiled-coil region" evidence="4">
    <location>
        <begin position="507"/>
        <end position="541"/>
    </location>
</feature>
<dbReference type="PROSITE" id="PS51649">
    <property type="entry name" value="NPH3"/>
    <property type="match status" value="2"/>
</dbReference>
<evidence type="ECO:0000256" key="5">
    <source>
        <dbReference type="SAM" id="MobiDB-lite"/>
    </source>
</evidence>
<dbReference type="GO" id="GO:0016567">
    <property type="term" value="P:protein ubiquitination"/>
    <property type="evidence" value="ECO:0007669"/>
    <property type="project" value="UniProtKB-UniPathway"/>
</dbReference>
<dbReference type="OrthoDB" id="624345at2759"/>
<evidence type="ECO:0000256" key="2">
    <source>
        <dbReference type="ARBA" id="ARBA00022786"/>
    </source>
</evidence>
<keyword evidence="4" id="KW-0175">Coiled coil</keyword>
<dbReference type="InterPro" id="IPR043454">
    <property type="entry name" value="NPH3/RPT2-like"/>
</dbReference>
<evidence type="ECO:0000256" key="3">
    <source>
        <dbReference type="PROSITE-ProRule" id="PRU00982"/>
    </source>
</evidence>
<sequence>MQGRRKSAREMSRGEREQQQQPPAAASSKGQAWQVKQLLSFCTTGLPSDVVIEVGDMTFHLHKFPLMSRSKKLHDLITNKESRQANRRDTGGEEEDAGEIREEEVEVVLEEEEEADVHRIRLPEFPGGAEAFELAAKFCYGVKLDLTPATAAPLRCAAERLGMSDDHSDDNLISRADLFISQTVLRNPRDAIRALKSCEGLLPLADNLGLVSRCVDAVAAKAAASTPTALFGWPIADDARASDRQRRKNSAAAGATWFDDLAGLSLVTFTRVIAAMKERGVGPEVIEGALIAYAKRSIPGLSRTDRHVGGGGSATAAPPSSDGDQKALLETVIANLPEETIKSSAHTGTAVGATAARVLFGLLRTANILHASEASRDMLERRIAARLPDAAVDDLLIPSYSYLVETLYDVDCVERVAHPGLSEEEKEKVSGVVDGRKLTLEACTHAAQNERLPLRTVVQVLFFEQLQLRRAIAQTIMANEGGAAGSGEEGGDSDGGDGTWRVATRGNQMLRLDMDSMRNRVQELERECTSMRKAIEKMDRRGGAAAADRGAPSAAADGRWGSLVTKRFGCKFPAQVCQSQQRTVVARPRRPRIEQSP</sequence>
<evidence type="ECO:0000256" key="4">
    <source>
        <dbReference type="SAM" id="Coils"/>
    </source>
</evidence>
<comment type="similarity">
    <text evidence="3">Belongs to the NPH3 family.</text>
</comment>
<evidence type="ECO:0000313" key="8">
    <source>
        <dbReference type="EMBL" id="OEL30289.1"/>
    </source>
</evidence>
<feature type="domain" description="NPH3" evidence="7">
    <location>
        <begin position="436"/>
        <end position="467"/>
    </location>
</feature>
<dbReference type="EMBL" id="LWDX02025949">
    <property type="protein sequence ID" value="OEL30289.1"/>
    <property type="molecule type" value="Genomic_DNA"/>
</dbReference>
<accession>A0A1E5VYS8</accession>
<feature type="compositionally biased region" description="Low complexity" evidence="5">
    <location>
        <begin position="19"/>
        <end position="29"/>
    </location>
</feature>
<proteinExistence type="inferred from homology"/>
<evidence type="ECO:0000313" key="9">
    <source>
        <dbReference type="Proteomes" id="UP000095767"/>
    </source>
</evidence>
<organism evidence="8 9">
    <name type="scientific">Dichanthelium oligosanthes</name>
    <dbReference type="NCBI Taxonomy" id="888268"/>
    <lineage>
        <taxon>Eukaryota</taxon>
        <taxon>Viridiplantae</taxon>
        <taxon>Streptophyta</taxon>
        <taxon>Embryophyta</taxon>
        <taxon>Tracheophyta</taxon>
        <taxon>Spermatophyta</taxon>
        <taxon>Magnoliopsida</taxon>
        <taxon>Liliopsida</taxon>
        <taxon>Poales</taxon>
        <taxon>Poaceae</taxon>
        <taxon>PACMAD clade</taxon>
        <taxon>Panicoideae</taxon>
        <taxon>Panicodae</taxon>
        <taxon>Paniceae</taxon>
        <taxon>Dichantheliinae</taxon>
        <taxon>Dichanthelium</taxon>
    </lineage>
</organism>
<evidence type="ECO:0000256" key="1">
    <source>
        <dbReference type="ARBA" id="ARBA00004906"/>
    </source>
</evidence>
<feature type="domain" description="NPH3" evidence="7">
    <location>
        <begin position="255"/>
        <end position="435"/>
    </location>
</feature>
<feature type="region of interest" description="Disordered" evidence="5">
    <location>
        <begin position="78"/>
        <end position="103"/>
    </location>
</feature>
<keyword evidence="9" id="KW-1185">Reference proteome</keyword>
<comment type="caution">
    <text evidence="8">The sequence shown here is derived from an EMBL/GenBank/DDBJ whole genome shotgun (WGS) entry which is preliminary data.</text>
</comment>
<dbReference type="InterPro" id="IPR027356">
    <property type="entry name" value="NPH3_dom"/>
</dbReference>
<dbReference type="SUPFAM" id="SSF54695">
    <property type="entry name" value="POZ domain"/>
    <property type="match status" value="1"/>
</dbReference>
<feature type="compositionally biased region" description="Acidic residues" evidence="5">
    <location>
        <begin position="92"/>
        <end position="103"/>
    </location>
</feature>
<feature type="region of interest" description="Disordered" evidence="5">
    <location>
        <begin position="303"/>
        <end position="324"/>
    </location>
</feature>
<dbReference type="AlphaFoldDB" id="A0A1E5VYS8"/>
<dbReference type="Gene3D" id="3.30.710.10">
    <property type="entry name" value="Potassium Channel Kv1.1, Chain A"/>
    <property type="match status" value="1"/>
</dbReference>
<feature type="compositionally biased region" description="Basic and acidic residues" evidence="5">
    <location>
        <begin position="8"/>
        <end position="18"/>
    </location>
</feature>
<dbReference type="Proteomes" id="UP000095767">
    <property type="component" value="Unassembled WGS sequence"/>
</dbReference>
<dbReference type="PROSITE" id="PS50097">
    <property type="entry name" value="BTB"/>
    <property type="match status" value="1"/>
</dbReference>
<gene>
    <name evidence="8" type="ORF">BAE44_0008692</name>
</gene>
<dbReference type="SMART" id="SM00225">
    <property type="entry name" value="BTB"/>
    <property type="match status" value="1"/>
</dbReference>
<name>A0A1E5VYS8_9POAL</name>
<reference evidence="8 9" key="1">
    <citation type="submission" date="2016-09" db="EMBL/GenBank/DDBJ databases">
        <title>The draft genome of Dichanthelium oligosanthes: A C3 panicoid grass species.</title>
        <authorList>
            <person name="Studer A.J."/>
            <person name="Schnable J.C."/>
            <person name="Brutnell T.P."/>
        </authorList>
    </citation>
    <scope>NUCLEOTIDE SEQUENCE [LARGE SCALE GENOMIC DNA]</scope>
    <source>
        <strain evidence="9">cv. Kellogg 1175</strain>
        <tissue evidence="8">Leaf</tissue>
    </source>
</reference>
<dbReference type="PANTHER" id="PTHR32370">
    <property type="entry name" value="OS12G0117600 PROTEIN"/>
    <property type="match status" value="1"/>
</dbReference>
<feature type="domain" description="BTB" evidence="6">
    <location>
        <begin position="48"/>
        <end position="148"/>
    </location>
</feature>
<dbReference type="InterPro" id="IPR000210">
    <property type="entry name" value="BTB/POZ_dom"/>
</dbReference>
<evidence type="ECO:0000259" key="6">
    <source>
        <dbReference type="PROSITE" id="PS50097"/>
    </source>
</evidence>
<evidence type="ECO:0000259" key="7">
    <source>
        <dbReference type="PROSITE" id="PS51649"/>
    </source>
</evidence>
<comment type="pathway">
    <text evidence="1">Protein modification; protein ubiquitination.</text>
</comment>
<dbReference type="UniPathway" id="UPA00143"/>
<keyword evidence="2" id="KW-0833">Ubl conjugation pathway</keyword>
<feature type="region of interest" description="Disordered" evidence="5">
    <location>
        <begin position="1"/>
        <end position="29"/>
    </location>
</feature>
<dbReference type="InterPro" id="IPR011333">
    <property type="entry name" value="SKP1/BTB/POZ_sf"/>
</dbReference>